<protein>
    <recommendedName>
        <fullName evidence="3">Ribbon-helix-helix protein CopG domain-containing protein</fullName>
    </recommendedName>
</protein>
<reference evidence="2" key="1">
    <citation type="submission" date="2017-09" db="EMBL/GenBank/DDBJ databases">
        <title>Depth-based differentiation of microbial function through sediment-hosted aquifers and enrichment of novel symbionts in the deep terrestrial subsurface.</title>
        <authorList>
            <person name="Probst A.J."/>
            <person name="Ladd B."/>
            <person name="Jarett J.K."/>
            <person name="Geller-Mcgrath D.E."/>
            <person name="Sieber C.M.K."/>
            <person name="Emerson J.B."/>
            <person name="Anantharaman K."/>
            <person name="Thomas B.C."/>
            <person name="Malmstrom R."/>
            <person name="Stieglmeier M."/>
            <person name="Klingl A."/>
            <person name="Woyke T."/>
            <person name="Ryan C.M."/>
            <person name="Banfield J.F."/>
        </authorList>
    </citation>
    <scope>NUCLEOTIDE SEQUENCE [LARGE SCALE GENOMIC DNA]</scope>
</reference>
<organism evidence="1 2">
    <name type="scientific">candidate division WWE3 bacterium CG_4_9_14_0_2_um_filter_35_11</name>
    <dbReference type="NCBI Taxonomy" id="1975077"/>
    <lineage>
        <taxon>Bacteria</taxon>
        <taxon>Katanobacteria</taxon>
    </lineage>
</organism>
<evidence type="ECO:0008006" key="3">
    <source>
        <dbReference type="Google" id="ProtNLM"/>
    </source>
</evidence>
<evidence type="ECO:0000313" key="2">
    <source>
        <dbReference type="Proteomes" id="UP000229756"/>
    </source>
</evidence>
<proteinExistence type="predicted"/>
<accession>A0A2M8ELL4</accession>
<dbReference type="Proteomes" id="UP000229756">
    <property type="component" value="Unassembled WGS sequence"/>
</dbReference>
<sequence length="82" mass="9292">MLIRTQLMLDKGIKADLEGLSHVTGKSYSELVRIFLREMIEKEKVKKNARLTGKQLALKIKKFAVKGVGTPVDLQDKYIYGV</sequence>
<evidence type="ECO:0000313" key="1">
    <source>
        <dbReference type="EMBL" id="PJC23610.1"/>
    </source>
</evidence>
<dbReference type="EMBL" id="PFSJ01000019">
    <property type="protein sequence ID" value="PJC23610.1"/>
    <property type="molecule type" value="Genomic_DNA"/>
</dbReference>
<dbReference type="AlphaFoldDB" id="A0A2M8ELL4"/>
<comment type="caution">
    <text evidence="1">The sequence shown here is derived from an EMBL/GenBank/DDBJ whole genome shotgun (WGS) entry which is preliminary data.</text>
</comment>
<gene>
    <name evidence="1" type="ORF">CO058_02525</name>
</gene>
<name>A0A2M8ELL4_UNCKA</name>